<dbReference type="InterPro" id="IPR003959">
    <property type="entry name" value="ATPase_AAA_core"/>
</dbReference>
<dbReference type="SUPFAM" id="SSF52540">
    <property type="entry name" value="P-loop containing nucleoside triphosphate hydrolases"/>
    <property type="match status" value="1"/>
</dbReference>
<dbReference type="Pfam" id="PF00004">
    <property type="entry name" value="AAA"/>
    <property type="match status" value="1"/>
</dbReference>
<dbReference type="Proteomes" id="UP001314170">
    <property type="component" value="Unassembled WGS sequence"/>
</dbReference>
<name>A0AAV1S1Q6_9ROSI</name>
<dbReference type="AlphaFoldDB" id="A0AAV1S1Q6"/>
<comment type="caution">
    <text evidence="3">The sequence shown here is derived from an EMBL/GenBank/DDBJ whole genome shotgun (WGS) entry which is preliminary data.</text>
</comment>
<keyword evidence="4" id="KW-1185">Reference proteome</keyword>
<dbReference type="PANTHER" id="PTHR23070">
    <property type="entry name" value="BCS1 AAA-TYPE ATPASE"/>
    <property type="match status" value="1"/>
</dbReference>
<evidence type="ECO:0000313" key="3">
    <source>
        <dbReference type="EMBL" id="CAK7342420.1"/>
    </source>
</evidence>
<sequence length="243" mass="27586">MTFKTLAMDSKLLKALMEDLDSFINGKEFYRRIGKAWKRGYLLYGPPGTGKSSLIAAMANHLKFDIYDLDLTDVQSNSELRFLLLSTPSRSIIVLEDINCNAKLQNRESKNDPQNQGDNKESSISWMACGLAVVMNVRIIIITSNHREHLDPALLRPGSMDLHICMSYCNISVFKKLAFNYLGLFHHDLFEQIEELIEEVDVTPAEVAWELMKNATDAEASLQGLVNFLREKRTEPDKAKTIN</sequence>
<dbReference type="EMBL" id="CAWUPB010001160">
    <property type="protein sequence ID" value="CAK7342420.1"/>
    <property type="molecule type" value="Genomic_DNA"/>
</dbReference>
<dbReference type="Gene3D" id="6.10.280.40">
    <property type="match status" value="1"/>
</dbReference>
<feature type="domain" description="AAA+ ATPase" evidence="2">
    <location>
        <begin position="37"/>
        <end position="170"/>
    </location>
</feature>
<dbReference type="Pfam" id="PF25568">
    <property type="entry name" value="AAA_lid_At3g28540"/>
    <property type="match status" value="1"/>
</dbReference>
<accession>A0AAV1S1Q6</accession>
<evidence type="ECO:0000313" key="4">
    <source>
        <dbReference type="Proteomes" id="UP001314170"/>
    </source>
</evidence>
<evidence type="ECO:0000259" key="2">
    <source>
        <dbReference type="SMART" id="SM00382"/>
    </source>
</evidence>
<protein>
    <recommendedName>
        <fullName evidence="2">AAA+ ATPase domain-containing protein</fullName>
    </recommendedName>
</protein>
<organism evidence="3 4">
    <name type="scientific">Dovyalis caffra</name>
    <dbReference type="NCBI Taxonomy" id="77055"/>
    <lineage>
        <taxon>Eukaryota</taxon>
        <taxon>Viridiplantae</taxon>
        <taxon>Streptophyta</taxon>
        <taxon>Embryophyta</taxon>
        <taxon>Tracheophyta</taxon>
        <taxon>Spermatophyta</taxon>
        <taxon>Magnoliopsida</taxon>
        <taxon>eudicotyledons</taxon>
        <taxon>Gunneridae</taxon>
        <taxon>Pentapetalae</taxon>
        <taxon>rosids</taxon>
        <taxon>fabids</taxon>
        <taxon>Malpighiales</taxon>
        <taxon>Salicaceae</taxon>
        <taxon>Flacourtieae</taxon>
        <taxon>Dovyalis</taxon>
    </lineage>
</organism>
<dbReference type="InterPro" id="IPR050747">
    <property type="entry name" value="Mitochondrial_chaperone_BCS1"/>
</dbReference>
<dbReference type="GO" id="GO:0016887">
    <property type="term" value="F:ATP hydrolysis activity"/>
    <property type="evidence" value="ECO:0007669"/>
    <property type="project" value="InterPro"/>
</dbReference>
<dbReference type="Gene3D" id="3.40.50.300">
    <property type="entry name" value="P-loop containing nucleotide triphosphate hydrolases"/>
    <property type="match status" value="1"/>
</dbReference>
<evidence type="ECO:0000256" key="1">
    <source>
        <dbReference type="ARBA" id="ARBA00007448"/>
    </source>
</evidence>
<comment type="similarity">
    <text evidence="1">Belongs to the AAA ATPase family. BCS1 subfamily.</text>
</comment>
<dbReference type="InterPro" id="IPR058017">
    <property type="entry name" value="At3g28540-like_C"/>
</dbReference>
<gene>
    <name evidence="3" type="ORF">DCAF_LOCUS16785</name>
</gene>
<dbReference type="InterPro" id="IPR027417">
    <property type="entry name" value="P-loop_NTPase"/>
</dbReference>
<reference evidence="3 4" key="1">
    <citation type="submission" date="2024-01" db="EMBL/GenBank/DDBJ databases">
        <authorList>
            <person name="Waweru B."/>
        </authorList>
    </citation>
    <scope>NUCLEOTIDE SEQUENCE [LARGE SCALE GENOMIC DNA]</scope>
</reference>
<dbReference type="GO" id="GO:0005524">
    <property type="term" value="F:ATP binding"/>
    <property type="evidence" value="ECO:0007669"/>
    <property type="project" value="InterPro"/>
</dbReference>
<dbReference type="SMART" id="SM00382">
    <property type="entry name" value="AAA"/>
    <property type="match status" value="1"/>
</dbReference>
<proteinExistence type="inferred from homology"/>
<dbReference type="InterPro" id="IPR003593">
    <property type="entry name" value="AAA+_ATPase"/>
</dbReference>